<dbReference type="EMBL" id="LSSK01000267">
    <property type="protein sequence ID" value="OMH84022.1"/>
    <property type="molecule type" value="Genomic_DNA"/>
</dbReference>
<dbReference type="PANTHER" id="PTHR43628:SF1">
    <property type="entry name" value="CHITIN SYNTHASE REGULATORY FACTOR 2-RELATED"/>
    <property type="match status" value="1"/>
</dbReference>
<dbReference type="GO" id="GO:0032153">
    <property type="term" value="C:cell division site"/>
    <property type="evidence" value="ECO:0007669"/>
    <property type="project" value="TreeGrafter"/>
</dbReference>
<evidence type="ECO:0000313" key="2">
    <source>
        <dbReference type="EMBL" id="OMH84022.1"/>
    </source>
</evidence>
<name>A0A1R1PT07_ZANCU</name>
<evidence type="ECO:0000256" key="1">
    <source>
        <dbReference type="SAM" id="MobiDB-lite"/>
    </source>
</evidence>
<evidence type="ECO:0000313" key="3">
    <source>
        <dbReference type="Proteomes" id="UP000188320"/>
    </source>
</evidence>
<comment type="caution">
    <text evidence="2">The sequence shown here is derived from an EMBL/GenBank/DDBJ whole genome shotgun (WGS) entry which is preliminary data.</text>
</comment>
<protein>
    <submittedName>
        <fullName evidence="2">Protein DSF2</fullName>
    </submittedName>
</protein>
<proteinExistence type="predicted"/>
<dbReference type="InterPro" id="IPR006597">
    <property type="entry name" value="Sel1-like"/>
</dbReference>
<dbReference type="AlphaFoldDB" id="A0A1R1PT07"/>
<dbReference type="InterPro" id="IPR052945">
    <property type="entry name" value="Mitotic_Regulator"/>
</dbReference>
<reference evidence="3" key="1">
    <citation type="submission" date="2017-01" db="EMBL/GenBank/DDBJ databases">
        <authorList>
            <person name="Wang Y."/>
            <person name="White M."/>
            <person name="Kvist S."/>
            <person name="Moncalvo J.-M."/>
        </authorList>
    </citation>
    <scope>NUCLEOTIDE SEQUENCE [LARGE SCALE GENOMIC DNA]</scope>
    <source>
        <strain evidence="3">COL-18-3</strain>
    </source>
</reference>
<organism evidence="2 3">
    <name type="scientific">Zancudomyces culisetae</name>
    <name type="common">Gut fungus</name>
    <name type="synonym">Smittium culisetae</name>
    <dbReference type="NCBI Taxonomy" id="1213189"/>
    <lineage>
        <taxon>Eukaryota</taxon>
        <taxon>Fungi</taxon>
        <taxon>Fungi incertae sedis</taxon>
        <taxon>Zoopagomycota</taxon>
        <taxon>Kickxellomycotina</taxon>
        <taxon>Harpellomycetes</taxon>
        <taxon>Harpellales</taxon>
        <taxon>Legeriomycetaceae</taxon>
        <taxon>Zancudomyces</taxon>
    </lineage>
</organism>
<dbReference type="OrthoDB" id="2148946at2759"/>
<dbReference type="InterPro" id="IPR011990">
    <property type="entry name" value="TPR-like_helical_dom_sf"/>
</dbReference>
<keyword evidence="3" id="KW-1185">Reference proteome</keyword>
<feature type="region of interest" description="Disordered" evidence="1">
    <location>
        <begin position="28"/>
        <end position="62"/>
    </location>
</feature>
<feature type="compositionally biased region" description="Polar residues" evidence="1">
    <location>
        <begin position="35"/>
        <end position="46"/>
    </location>
</feature>
<dbReference type="Proteomes" id="UP000188320">
    <property type="component" value="Unassembled WGS sequence"/>
</dbReference>
<dbReference type="SUPFAM" id="SSF81901">
    <property type="entry name" value="HCP-like"/>
    <property type="match status" value="1"/>
</dbReference>
<dbReference type="Gene3D" id="1.25.40.10">
    <property type="entry name" value="Tetratricopeptide repeat domain"/>
    <property type="match status" value="1"/>
</dbReference>
<dbReference type="Pfam" id="PF08238">
    <property type="entry name" value="Sel1"/>
    <property type="match status" value="3"/>
</dbReference>
<dbReference type="PANTHER" id="PTHR43628">
    <property type="entry name" value="ACTIVATOR OF C KINASE PROTEIN 1-RELATED"/>
    <property type="match status" value="1"/>
</dbReference>
<dbReference type="SMART" id="SM00671">
    <property type="entry name" value="SEL1"/>
    <property type="match status" value="3"/>
</dbReference>
<accession>A0A1R1PT07</accession>
<dbReference type="GO" id="GO:0010972">
    <property type="term" value="P:negative regulation of G2/M transition of mitotic cell cycle"/>
    <property type="evidence" value="ECO:0007669"/>
    <property type="project" value="TreeGrafter"/>
</dbReference>
<gene>
    <name evidence="2" type="ORF">AX774_g2466</name>
</gene>
<sequence length="569" mass="64566">MGSEKIEFKVYGVKKLANNGIGVDFEKKLSESSQEHQQTLQQSLARKSTDEKRSSKPIKSRRTNELYSLVRKGSAILKTLVGKKTSKSSITKVKDEDVSLGGNTIHPYSTEEDGTDISKHADEELKKRQEYAVSYHSVDSYGGYHDVYDEQDNGDGAKYNSLYSMNKASTINISSYLEGPLKHAEKVEKAYNALHKRKENINSGSEEEEYTKEKRKSLIKFYNIYPKFGLAPEVLTKGVILPTSIQNNVSRGSDIGSIEHQISRAIPELPPSLSRIITSPNRISIRRATLDGGDDCDIQERITIQTRDKSKERNKRHKMGKKGKFGIGDSDGGLRVGNVVIDLHESKDSFFYLSDENLGKRLTQNRKISRRMMHLKGEETFHEAVDKFYNGEYNEAFETSRISAECLNSKGMLLYGLCLRHGWGTDIDLKMAFKFIKKAVGCGFYVYKDILKRRQALQPKDQKTPESIVLGIEESDEMIFFPLSLFELGQSYYHGWGVIKSPPTAIQYLEIAAEFGFIDAILFLGSCYESGNGKWIKKDLKRSAQYYRAAHKLGCDFYGNSWIFKKKFD</sequence>